<organism evidence="1">
    <name type="scientific">Tanacetum cinerariifolium</name>
    <name type="common">Dalmatian daisy</name>
    <name type="synonym">Chrysanthemum cinerariifolium</name>
    <dbReference type="NCBI Taxonomy" id="118510"/>
    <lineage>
        <taxon>Eukaryota</taxon>
        <taxon>Viridiplantae</taxon>
        <taxon>Streptophyta</taxon>
        <taxon>Embryophyta</taxon>
        <taxon>Tracheophyta</taxon>
        <taxon>Spermatophyta</taxon>
        <taxon>Magnoliopsida</taxon>
        <taxon>eudicotyledons</taxon>
        <taxon>Gunneridae</taxon>
        <taxon>Pentapetalae</taxon>
        <taxon>asterids</taxon>
        <taxon>campanulids</taxon>
        <taxon>Asterales</taxon>
        <taxon>Asteraceae</taxon>
        <taxon>Asteroideae</taxon>
        <taxon>Anthemideae</taxon>
        <taxon>Anthemidinae</taxon>
        <taxon>Tanacetum</taxon>
    </lineage>
</organism>
<dbReference type="AlphaFoldDB" id="A0A699I481"/>
<proteinExistence type="predicted"/>
<protein>
    <submittedName>
        <fullName evidence="1">RecQ-mediated genome instability protein 1 isoform X3</fullName>
    </submittedName>
</protein>
<dbReference type="EMBL" id="BKCJ010235920">
    <property type="protein sequence ID" value="GEZ05243.1"/>
    <property type="molecule type" value="Genomic_DNA"/>
</dbReference>
<evidence type="ECO:0000313" key="1">
    <source>
        <dbReference type="EMBL" id="GEZ05243.1"/>
    </source>
</evidence>
<sequence length="101" mass="11370">METENDSFVAFIPSQSIKTTPLRVTEESGILIQRPSPVVIFDDEDVYMVAAEDNHFASGRSNKVTFMYMATLSTTWAKTKDHVTNVKGKTKVPHLQETSEF</sequence>
<name>A0A699I481_TANCI</name>
<accession>A0A699I481</accession>
<reference evidence="1" key="1">
    <citation type="journal article" date="2019" name="Sci. Rep.">
        <title>Draft genome of Tanacetum cinerariifolium, the natural source of mosquito coil.</title>
        <authorList>
            <person name="Yamashiro T."/>
            <person name="Shiraishi A."/>
            <person name="Satake H."/>
            <person name="Nakayama K."/>
        </authorList>
    </citation>
    <scope>NUCLEOTIDE SEQUENCE</scope>
</reference>
<gene>
    <name evidence="1" type="ORF">Tci_477216</name>
</gene>
<comment type="caution">
    <text evidence="1">The sequence shown here is derived from an EMBL/GenBank/DDBJ whole genome shotgun (WGS) entry which is preliminary data.</text>
</comment>